<dbReference type="Proteomes" id="UP000092177">
    <property type="component" value="Chromosome 8"/>
</dbReference>
<evidence type="ECO:0000256" key="3">
    <source>
        <dbReference type="SAM" id="SignalP"/>
    </source>
</evidence>
<organism evidence="4 5">
    <name type="scientific">Colletotrichum higginsianum (strain IMI 349063)</name>
    <name type="common">Crucifer anthracnose fungus</name>
    <dbReference type="NCBI Taxonomy" id="759273"/>
    <lineage>
        <taxon>Eukaryota</taxon>
        <taxon>Fungi</taxon>
        <taxon>Dikarya</taxon>
        <taxon>Ascomycota</taxon>
        <taxon>Pezizomycotina</taxon>
        <taxon>Sordariomycetes</taxon>
        <taxon>Hypocreomycetidae</taxon>
        <taxon>Glomerellales</taxon>
        <taxon>Glomerellaceae</taxon>
        <taxon>Colletotrichum</taxon>
        <taxon>Colletotrichum destructivum species complex</taxon>
    </lineage>
</organism>
<keyword evidence="2" id="KW-0624">Polysaccharide degradation</keyword>
<feature type="chain" id="PRO_5008601185" evidence="3">
    <location>
        <begin position="20"/>
        <end position="342"/>
    </location>
</feature>
<dbReference type="InterPro" id="IPR013319">
    <property type="entry name" value="GH11/12"/>
</dbReference>
<feature type="signal peptide" evidence="3">
    <location>
        <begin position="1"/>
        <end position="19"/>
    </location>
</feature>
<dbReference type="SUPFAM" id="SSF49899">
    <property type="entry name" value="Concanavalin A-like lectins/glucanases"/>
    <property type="match status" value="1"/>
</dbReference>
<evidence type="ECO:0000256" key="2">
    <source>
        <dbReference type="RuleBase" id="RU361163"/>
    </source>
</evidence>
<dbReference type="RefSeq" id="XP_018153351.1">
    <property type="nucleotide sequence ID" value="XM_018306510.1"/>
</dbReference>
<dbReference type="EMBL" id="LTAN01000008">
    <property type="protein sequence ID" value="OBR04833.1"/>
    <property type="molecule type" value="Genomic_DNA"/>
</dbReference>
<dbReference type="InterPro" id="IPR002594">
    <property type="entry name" value="GH12"/>
</dbReference>
<dbReference type="PANTHER" id="PTHR34002">
    <property type="entry name" value="BLR1656 PROTEIN"/>
    <property type="match status" value="1"/>
</dbReference>
<dbReference type="OrthoDB" id="95118at2759"/>
<dbReference type="Pfam" id="PF01670">
    <property type="entry name" value="Glyco_hydro_12"/>
    <property type="match status" value="1"/>
</dbReference>
<keyword evidence="2" id="KW-0378">Hydrolase</keyword>
<dbReference type="KEGG" id="chig:CH63R_11536"/>
<dbReference type="VEuPathDB" id="FungiDB:CH63R_11536"/>
<dbReference type="Gene3D" id="2.60.120.180">
    <property type="match status" value="1"/>
</dbReference>
<keyword evidence="3" id="KW-0732">Signal</keyword>
<dbReference type="PANTHER" id="PTHR34002:SF9">
    <property type="entry name" value="XYLOGLUCAN-SPECIFIC ENDO-BETA-1,4-GLUCANASE A"/>
    <property type="match status" value="1"/>
</dbReference>
<dbReference type="GO" id="GO:0008810">
    <property type="term" value="F:cellulase activity"/>
    <property type="evidence" value="ECO:0007669"/>
    <property type="project" value="InterPro"/>
</dbReference>
<evidence type="ECO:0000313" key="4">
    <source>
        <dbReference type="EMBL" id="OBR04833.1"/>
    </source>
</evidence>
<keyword evidence="2" id="KW-0119">Carbohydrate metabolism</keyword>
<proteinExistence type="inferred from homology"/>
<comment type="similarity">
    <text evidence="1 2">Belongs to the glycosyl hydrolase 12 (cellulase H) family.</text>
</comment>
<name>A0A1B7XYI0_COLHI</name>
<comment type="caution">
    <text evidence="4">The sequence shown here is derived from an EMBL/GenBank/DDBJ whole genome shotgun (WGS) entry which is preliminary data.</text>
</comment>
<evidence type="ECO:0000313" key="5">
    <source>
        <dbReference type="Proteomes" id="UP000092177"/>
    </source>
</evidence>
<sequence length="342" mass="36630">MFHWALYAVIGGVPWFVLLEERNLSLSIVDVESCNGIRKVYQPPPTRLGNVRLASSSLPVRSNTTFSFSHSLILPLTASGHSSHSLTQSKPHFTMQFSSYLVSAILAVTAVATPTPVVVDKRATKMCDNWGSLTTGGLTVYHNNWGAAQASSGSQCTTFESLKSGSVAWSTSWTWTGGQGQVKSYSNVALEKINKKLSAIKSIPSKWTWSYSGSNIVADVAYDLWLAPSVGANNKYEIMIWLSALGGAGPISSTGKTIDTPTIAGTKWSLYSGPNGDTTVYSFVAPKDIKSFNGDLMGFFNYLTSKQGVAKTNVVTSLQAGTEPFSGNNAVFKTSAYTISVA</sequence>
<dbReference type="GeneID" id="28870617"/>
<protein>
    <submittedName>
        <fullName evidence="4">Xyloglucan-specific endo-beta-1,4-glucanase A</fullName>
    </submittedName>
</protein>
<accession>A0A1B7XYI0</accession>
<evidence type="ECO:0000256" key="1">
    <source>
        <dbReference type="ARBA" id="ARBA00005519"/>
    </source>
</evidence>
<keyword evidence="2" id="KW-0326">Glycosidase</keyword>
<dbReference type="AlphaFoldDB" id="A0A1B7XYI0"/>
<keyword evidence="5" id="KW-1185">Reference proteome</keyword>
<reference evidence="5" key="1">
    <citation type="journal article" date="2017" name="BMC Genomics">
        <title>Gapless genome assembly of Colletotrichum higginsianum reveals chromosome structure and association of transposable elements with secondary metabolite gene clusters.</title>
        <authorList>
            <person name="Dallery J.-F."/>
            <person name="Lapalu N."/>
            <person name="Zampounis A."/>
            <person name="Pigne S."/>
            <person name="Luyten I."/>
            <person name="Amselem J."/>
            <person name="Wittenberg A.H.J."/>
            <person name="Zhou S."/>
            <person name="de Queiroz M.V."/>
            <person name="Robin G.P."/>
            <person name="Auger A."/>
            <person name="Hainaut M."/>
            <person name="Henrissat B."/>
            <person name="Kim K.-T."/>
            <person name="Lee Y.-H."/>
            <person name="Lespinet O."/>
            <person name="Schwartz D.C."/>
            <person name="Thon M.R."/>
            <person name="O'Connell R.J."/>
        </authorList>
    </citation>
    <scope>NUCLEOTIDE SEQUENCE [LARGE SCALE GENOMIC DNA]</scope>
    <source>
        <strain evidence="5">IMI 349063</strain>
    </source>
</reference>
<dbReference type="GO" id="GO:0000272">
    <property type="term" value="P:polysaccharide catabolic process"/>
    <property type="evidence" value="ECO:0007669"/>
    <property type="project" value="UniProtKB-KW"/>
</dbReference>
<dbReference type="InterPro" id="IPR013320">
    <property type="entry name" value="ConA-like_dom_sf"/>
</dbReference>
<gene>
    <name evidence="4" type="ORF">CH63R_11536</name>
</gene>